<dbReference type="Pfam" id="PF26029">
    <property type="entry name" value="DUF8007"/>
    <property type="match status" value="1"/>
</dbReference>
<sequence>MGAKDSVEACGRCAMSSAADLTSGRSPFAGEDVIEVEESDLRAVSRHVVALGALKTRLNEWARALTYGR</sequence>
<dbReference type="Proteomes" id="UP000765891">
    <property type="component" value="Unassembled WGS sequence"/>
</dbReference>
<protein>
    <submittedName>
        <fullName evidence="1">Uncharacterized protein</fullName>
    </submittedName>
</protein>
<dbReference type="RefSeq" id="WP_188872551.1">
    <property type="nucleotide sequence ID" value="NZ_BMOO01000004.1"/>
</dbReference>
<dbReference type="OrthoDB" id="165777at2157"/>
<name>A0A830G1I6_9EURY</name>
<organism evidence="1 3">
    <name type="scientific">Halarchaeum rubridurum</name>
    <dbReference type="NCBI Taxonomy" id="489911"/>
    <lineage>
        <taxon>Archaea</taxon>
        <taxon>Methanobacteriati</taxon>
        <taxon>Methanobacteriota</taxon>
        <taxon>Stenosarchaea group</taxon>
        <taxon>Halobacteria</taxon>
        <taxon>Halobacteriales</taxon>
        <taxon>Halobacteriaceae</taxon>
    </lineage>
</organism>
<dbReference type="EMBL" id="JAGGKO010000003">
    <property type="protein sequence ID" value="MBP1954888.1"/>
    <property type="molecule type" value="Genomic_DNA"/>
</dbReference>
<gene>
    <name evidence="1" type="ORF">GCM10009017_21020</name>
    <name evidence="2" type="ORF">J2752_001800</name>
</gene>
<reference evidence="1" key="1">
    <citation type="journal article" date="2014" name="Int. J. Syst. Evol. Microbiol.">
        <title>Complete genome sequence of Corynebacterium casei LMG S-19264T (=DSM 44701T), isolated from a smear-ripened cheese.</title>
        <authorList>
            <consortium name="US DOE Joint Genome Institute (JGI-PGF)"/>
            <person name="Walter F."/>
            <person name="Albersmeier A."/>
            <person name="Kalinowski J."/>
            <person name="Ruckert C."/>
        </authorList>
    </citation>
    <scope>NUCLEOTIDE SEQUENCE</scope>
    <source>
        <strain evidence="1">JCM 16108</strain>
    </source>
</reference>
<evidence type="ECO:0000313" key="3">
    <source>
        <dbReference type="Proteomes" id="UP000614609"/>
    </source>
</evidence>
<keyword evidence="3" id="KW-1185">Reference proteome</keyword>
<accession>A0A830G1I6</accession>
<reference evidence="1" key="2">
    <citation type="submission" date="2020-09" db="EMBL/GenBank/DDBJ databases">
        <authorList>
            <person name="Sun Q."/>
            <person name="Ohkuma M."/>
        </authorList>
    </citation>
    <scope>NUCLEOTIDE SEQUENCE</scope>
    <source>
        <strain evidence="1">JCM 16108</strain>
    </source>
</reference>
<dbReference type="EMBL" id="BMOO01000004">
    <property type="protein sequence ID" value="GGM70617.1"/>
    <property type="molecule type" value="Genomic_DNA"/>
</dbReference>
<dbReference type="InterPro" id="IPR058320">
    <property type="entry name" value="DUF8007"/>
</dbReference>
<reference evidence="2" key="3">
    <citation type="submission" date="2021-03" db="EMBL/GenBank/DDBJ databases">
        <title>Genomic Encyclopedia of Type Strains, Phase IV (KMG-IV): sequencing the most valuable type-strain genomes for metagenomic binning, comparative biology and taxonomic classification.</title>
        <authorList>
            <person name="Goeker M."/>
        </authorList>
    </citation>
    <scope>NUCLEOTIDE SEQUENCE</scope>
    <source>
        <strain evidence="2">DSM 22443</strain>
    </source>
</reference>
<dbReference type="AlphaFoldDB" id="A0A830G1I6"/>
<proteinExistence type="predicted"/>
<evidence type="ECO:0000313" key="1">
    <source>
        <dbReference type="EMBL" id="GGM70617.1"/>
    </source>
</evidence>
<evidence type="ECO:0000313" key="2">
    <source>
        <dbReference type="EMBL" id="MBP1954888.1"/>
    </source>
</evidence>
<comment type="caution">
    <text evidence="1">The sequence shown here is derived from an EMBL/GenBank/DDBJ whole genome shotgun (WGS) entry which is preliminary data.</text>
</comment>
<dbReference type="Proteomes" id="UP000614609">
    <property type="component" value="Unassembled WGS sequence"/>
</dbReference>